<dbReference type="SUPFAM" id="SSF53850">
    <property type="entry name" value="Periplasmic binding protein-like II"/>
    <property type="match status" value="1"/>
</dbReference>
<dbReference type="GO" id="GO:0003700">
    <property type="term" value="F:DNA-binding transcription factor activity"/>
    <property type="evidence" value="ECO:0007669"/>
    <property type="project" value="InterPro"/>
</dbReference>
<keyword evidence="3" id="KW-0238">DNA-binding</keyword>
<evidence type="ECO:0000256" key="1">
    <source>
        <dbReference type="ARBA" id="ARBA00009437"/>
    </source>
</evidence>
<name>A0A0F6VZI2_9BACT</name>
<dbReference type="Gene3D" id="1.10.10.10">
    <property type="entry name" value="Winged helix-like DNA-binding domain superfamily/Winged helix DNA-binding domain"/>
    <property type="match status" value="1"/>
</dbReference>
<dbReference type="Proteomes" id="UP000034883">
    <property type="component" value="Chromosome"/>
</dbReference>
<dbReference type="AlphaFoldDB" id="A0A0F6VZI2"/>
<reference evidence="6 7" key="1">
    <citation type="submission" date="2015-03" db="EMBL/GenBank/DDBJ databases">
        <title>Genome assembly of Sandaracinus amylolyticus DSM 53668.</title>
        <authorList>
            <person name="Sharma G."/>
            <person name="Subramanian S."/>
        </authorList>
    </citation>
    <scope>NUCLEOTIDE SEQUENCE [LARGE SCALE GENOMIC DNA]</scope>
    <source>
        <strain evidence="6 7">DSM 53668</strain>
    </source>
</reference>
<sequence>MGVCLDMTSSPQRDACAARERAWSRAPLDGMARAAHHSFHDVMNRKLDDVMLGTIELFCSAAELGSFTAAAQRAGVTPAAVSRSISRLEERLGVRLFVRTTRRIRLTDAGATYAQSCRRALSQIADAERDVSGRQSTPTGLVRVSVPTTYGHHRLLPRLPAFRARHPGVRVDVHVSNRNVTFAHDDYDVAIRVRAQRDSSLVVRKLEDAELVLVASPAYLARAGTPRCADDLHAHECIQFELPSSGRHIPWPLRIDGTDVEVETRGSYACSDDVLGGVTLALAGAGIFQTYRFVVEQPLAEGRLVEVLPALRGPSRPFNLLHPHGRRLPTRVRAFIDFLLEDRRDS</sequence>
<dbReference type="SUPFAM" id="SSF46785">
    <property type="entry name" value="Winged helix' DNA-binding domain"/>
    <property type="match status" value="1"/>
</dbReference>
<evidence type="ECO:0000256" key="3">
    <source>
        <dbReference type="ARBA" id="ARBA00023125"/>
    </source>
</evidence>
<dbReference type="InterPro" id="IPR036390">
    <property type="entry name" value="WH_DNA-bd_sf"/>
</dbReference>
<evidence type="ECO:0000313" key="7">
    <source>
        <dbReference type="Proteomes" id="UP000034883"/>
    </source>
</evidence>
<evidence type="ECO:0000259" key="5">
    <source>
        <dbReference type="PROSITE" id="PS50931"/>
    </source>
</evidence>
<dbReference type="InterPro" id="IPR058163">
    <property type="entry name" value="LysR-type_TF_proteobact-type"/>
</dbReference>
<comment type="similarity">
    <text evidence="1">Belongs to the LysR transcriptional regulatory family.</text>
</comment>
<keyword evidence="7" id="KW-1185">Reference proteome</keyword>
<dbReference type="FunFam" id="1.10.10.10:FF:000001">
    <property type="entry name" value="LysR family transcriptional regulator"/>
    <property type="match status" value="1"/>
</dbReference>
<dbReference type="EMBL" id="CP011125">
    <property type="protein sequence ID" value="AKF03573.1"/>
    <property type="molecule type" value="Genomic_DNA"/>
</dbReference>
<dbReference type="InterPro" id="IPR000847">
    <property type="entry name" value="LysR_HTH_N"/>
</dbReference>
<keyword evidence="4" id="KW-0804">Transcription</keyword>
<dbReference type="Pfam" id="PF00126">
    <property type="entry name" value="HTH_1"/>
    <property type="match status" value="1"/>
</dbReference>
<evidence type="ECO:0000256" key="2">
    <source>
        <dbReference type="ARBA" id="ARBA00023015"/>
    </source>
</evidence>
<evidence type="ECO:0000313" key="6">
    <source>
        <dbReference type="EMBL" id="AKF03573.1"/>
    </source>
</evidence>
<dbReference type="PRINTS" id="PR00039">
    <property type="entry name" value="HTHLYSR"/>
</dbReference>
<dbReference type="STRING" id="927083.DB32_000722"/>
<dbReference type="CDD" id="cd08422">
    <property type="entry name" value="PBP2_CrgA_like"/>
    <property type="match status" value="1"/>
</dbReference>
<organism evidence="6 7">
    <name type="scientific">Sandaracinus amylolyticus</name>
    <dbReference type="NCBI Taxonomy" id="927083"/>
    <lineage>
        <taxon>Bacteria</taxon>
        <taxon>Pseudomonadati</taxon>
        <taxon>Myxococcota</taxon>
        <taxon>Polyangia</taxon>
        <taxon>Polyangiales</taxon>
        <taxon>Sandaracinaceae</taxon>
        <taxon>Sandaracinus</taxon>
    </lineage>
</organism>
<proteinExistence type="inferred from homology"/>
<dbReference type="PANTHER" id="PTHR30537">
    <property type="entry name" value="HTH-TYPE TRANSCRIPTIONAL REGULATOR"/>
    <property type="match status" value="1"/>
</dbReference>
<evidence type="ECO:0000256" key="4">
    <source>
        <dbReference type="ARBA" id="ARBA00023163"/>
    </source>
</evidence>
<keyword evidence="2" id="KW-0805">Transcription regulation</keyword>
<dbReference type="Gene3D" id="3.40.190.290">
    <property type="match status" value="1"/>
</dbReference>
<dbReference type="PANTHER" id="PTHR30537:SF5">
    <property type="entry name" value="HTH-TYPE TRANSCRIPTIONAL ACTIVATOR TTDR-RELATED"/>
    <property type="match status" value="1"/>
</dbReference>
<dbReference type="InterPro" id="IPR036388">
    <property type="entry name" value="WH-like_DNA-bd_sf"/>
</dbReference>
<dbReference type="GO" id="GO:0003677">
    <property type="term" value="F:DNA binding"/>
    <property type="evidence" value="ECO:0007669"/>
    <property type="project" value="UniProtKB-KW"/>
</dbReference>
<gene>
    <name evidence="6" type="ORF">DB32_000722</name>
</gene>
<feature type="domain" description="HTH lysR-type" evidence="5">
    <location>
        <begin position="55"/>
        <end position="107"/>
    </location>
</feature>
<dbReference type="PROSITE" id="PS50931">
    <property type="entry name" value="HTH_LYSR"/>
    <property type="match status" value="1"/>
</dbReference>
<dbReference type="InterPro" id="IPR005119">
    <property type="entry name" value="LysR_subst-bd"/>
</dbReference>
<protein>
    <submittedName>
        <fullName evidence="6">Transcriptional regulator, LysR family protein</fullName>
    </submittedName>
</protein>
<dbReference type="KEGG" id="samy:DB32_000722"/>
<accession>A0A0F6VZI2</accession>
<dbReference type="Pfam" id="PF03466">
    <property type="entry name" value="LysR_substrate"/>
    <property type="match status" value="1"/>
</dbReference>